<dbReference type="GO" id="GO:0000271">
    <property type="term" value="P:polysaccharide biosynthetic process"/>
    <property type="evidence" value="ECO:0007669"/>
    <property type="project" value="TreeGrafter"/>
</dbReference>
<dbReference type="PANTHER" id="PTHR30244">
    <property type="entry name" value="TRANSAMINASE"/>
    <property type="match status" value="1"/>
</dbReference>
<dbReference type="SUPFAM" id="SSF53383">
    <property type="entry name" value="PLP-dependent transferases"/>
    <property type="match status" value="1"/>
</dbReference>
<name>A0A914A7A6_PATMI</name>
<dbReference type="InterPro" id="IPR000653">
    <property type="entry name" value="DegT/StrS_aminotransferase"/>
</dbReference>
<dbReference type="OrthoDB" id="5955158at2759"/>
<sequence length="468" mass="53103">MPNMASGTSPDRFPLVPYPCLYIDASWKDVLSSLLYLAEPDNQRDKIESDLRHIWRSGSPTNQSHPTSHFILPCLSVRSAFDLFLRVKKYPPGSEILMTAINIPQMLHIAQHHGLRVKPLDISIDTLAPKIELLDSLISENTVAIVIAHVYGRWSNIDDIIDTCRSRNLSILEDCAEVFCGFQKLGHPKADISFFSFGAIKPSTAFGGAVARVKDPELFSQMQELYYKYPIQSRAAYIKKILQSVVGMVALNTPVLMRLMLPIFHALGFDHKEAVVSILRGFSANFIDTIRQQPSTALLKMMLRRFQGFDETEFQEGTRKCDYVSERLPQNLEYVGMDVETRNYWLFPIIVNEPEKVLKELNCRGVDAYRGATQLTCLDPTLADPNATDPLQFDQAMALYPDEARYLIDHVIYLPVHKRVPYSYLDKICLAVEVVMRETTSRPFPKKICINGKTVVLENGRVKVESKL</sequence>
<dbReference type="GO" id="GO:0030170">
    <property type="term" value="F:pyridoxal phosphate binding"/>
    <property type="evidence" value="ECO:0007669"/>
    <property type="project" value="TreeGrafter"/>
</dbReference>
<dbReference type="GeneID" id="119730789"/>
<dbReference type="InterPro" id="IPR015424">
    <property type="entry name" value="PyrdxlP-dep_Trfase"/>
</dbReference>
<dbReference type="EnsemblMetazoa" id="XM_038203819.1">
    <property type="protein sequence ID" value="XP_038059747.1"/>
    <property type="gene ID" value="LOC119730789"/>
</dbReference>
<evidence type="ECO:0000313" key="2">
    <source>
        <dbReference type="Proteomes" id="UP000887568"/>
    </source>
</evidence>
<dbReference type="Pfam" id="PF01041">
    <property type="entry name" value="DegT_DnrJ_EryC1"/>
    <property type="match status" value="1"/>
</dbReference>
<dbReference type="RefSeq" id="XP_038059747.1">
    <property type="nucleotide sequence ID" value="XM_038203819.1"/>
</dbReference>
<dbReference type="Proteomes" id="UP000887568">
    <property type="component" value="Unplaced"/>
</dbReference>
<reference evidence="1" key="1">
    <citation type="submission" date="2022-11" db="UniProtKB">
        <authorList>
            <consortium name="EnsemblMetazoa"/>
        </authorList>
    </citation>
    <scope>IDENTIFICATION</scope>
</reference>
<protein>
    <submittedName>
        <fullName evidence="1">Uncharacterized protein</fullName>
    </submittedName>
</protein>
<accession>A0A914A7A6</accession>
<dbReference type="PANTHER" id="PTHR30244:SF34">
    <property type="entry name" value="DTDP-4-AMINO-4,6-DIDEOXYGALACTOSE TRANSAMINASE"/>
    <property type="match status" value="1"/>
</dbReference>
<dbReference type="FunFam" id="3.40.640.10:FF:000227">
    <property type="entry name" value="Predicted protein"/>
    <property type="match status" value="1"/>
</dbReference>
<organism evidence="1 2">
    <name type="scientific">Patiria miniata</name>
    <name type="common">Bat star</name>
    <name type="synonym">Asterina miniata</name>
    <dbReference type="NCBI Taxonomy" id="46514"/>
    <lineage>
        <taxon>Eukaryota</taxon>
        <taxon>Metazoa</taxon>
        <taxon>Echinodermata</taxon>
        <taxon>Eleutherozoa</taxon>
        <taxon>Asterozoa</taxon>
        <taxon>Asteroidea</taxon>
        <taxon>Valvatacea</taxon>
        <taxon>Valvatida</taxon>
        <taxon>Asterinidae</taxon>
        <taxon>Patiria</taxon>
    </lineage>
</organism>
<evidence type="ECO:0000313" key="1">
    <source>
        <dbReference type="EnsemblMetazoa" id="XP_038059747.1"/>
    </source>
</evidence>
<dbReference type="GO" id="GO:0008483">
    <property type="term" value="F:transaminase activity"/>
    <property type="evidence" value="ECO:0007669"/>
    <property type="project" value="TreeGrafter"/>
</dbReference>
<keyword evidence="2" id="KW-1185">Reference proteome</keyword>
<proteinExistence type="predicted"/>
<dbReference type="InterPro" id="IPR015421">
    <property type="entry name" value="PyrdxlP-dep_Trfase_major"/>
</dbReference>
<dbReference type="AlphaFoldDB" id="A0A914A7A6"/>
<dbReference type="Gene3D" id="3.40.640.10">
    <property type="entry name" value="Type I PLP-dependent aspartate aminotransferase-like (Major domain)"/>
    <property type="match status" value="1"/>
</dbReference>
<dbReference type="OMA" id="MCCFRDA"/>